<evidence type="ECO:0000313" key="1">
    <source>
        <dbReference type="EMBL" id="SFV52416.1"/>
    </source>
</evidence>
<name>A0A1W1BFU9_9ZZZZ</name>
<organism evidence="1">
    <name type="scientific">hydrothermal vent metagenome</name>
    <dbReference type="NCBI Taxonomy" id="652676"/>
    <lineage>
        <taxon>unclassified sequences</taxon>
        <taxon>metagenomes</taxon>
        <taxon>ecological metagenomes</taxon>
    </lineage>
</organism>
<reference evidence="1" key="1">
    <citation type="submission" date="2016-10" db="EMBL/GenBank/DDBJ databases">
        <authorList>
            <person name="de Groot N.N."/>
        </authorList>
    </citation>
    <scope>NUCLEOTIDE SEQUENCE</scope>
</reference>
<protein>
    <submittedName>
        <fullName evidence="1">Uncharacterized protein</fullName>
    </submittedName>
</protein>
<dbReference type="EMBL" id="FPHM01000002">
    <property type="protein sequence ID" value="SFV52416.1"/>
    <property type="molecule type" value="Genomic_DNA"/>
</dbReference>
<dbReference type="AlphaFoldDB" id="A0A1W1BFU9"/>
<proteinExistence type="predicted"/>
<gene>
    <name evidence="1" type="ORF">MNB_SV-13-1928</name>
</gene>
<sequence length="151" mass="17430">MKFFIVLILNSLLIYAGSGDAKIDCKSGSGRSTLSFLDQDIQGQFQGGTFTVDNKSIEYLPQYNSQTNKNNPVSWMIVNMKEGVYTLFYQDTKHTLNFYALPDSMKRVKKDLGNEEHYLFSAIVDWRSTDPRNKEQLKKQIWLTCTMEYAI</sequence>
<accession>A0A1W1BFU9</accession>